<keyword evidence="4" id="KW-0554">One-carbon metabolism</keyword>
<dbReference type="GO" id="GO:0006730">
    <property type="term" value="P:one-carbon metabolic process"/>
    <property type="evidence" value="ECO:0007669"/>
    <property type="project" value="UniProtKB-KW"/>
</dbReference>
<dbReference type="Gene3D" id="3.40.430.10">
    <property type="entry name" value="Dihydrofolate Reductase, subunit A"/>
    <property type="match status" value="1"/>
</dbReference>
<evidence type="ECO:0000256" key="4">
    <source>
        <dbReference type="ARBA" id="ARBA00022563"/>
    </source>
</evidence>
<dbReference type="OrthoDB" id="414698at2759"/>
<dbReference type="InterPro" id="IPR017925">
    <property type="entry name" value="DHFR_CS"/>
</dbReference>
<dbReference type="PROSITE" id="PS51330">
    <property type="entry name" value="DHFR_2"/>
    <property type="match status" value="1"/>
</dbReference>
<protein>
    <recommendedName>
        <fullName evidence="3">Dihydrofolate reductase</fullName>
        <ecNumber evidence="2">1.5.1.3</ecNumber>
    </recommendedName>
</protein>
<keyword evidence="5" id="KW-0521">NADP</keyword>
<dbReference type="InterPro" id="IPR001796">
    <property type="entry name" value="DHFR_dom"/>
</dbReference>
<evidence type="ECO:0000259" key="9">
    <source>
        <dbReference type="PROSITE" id="PS51330"/>
    </source>
</evidence>
<dbReference type="Pfam" id="PF00186">
    <property type="entry name" value="DHFR_1"/>
    <property type="match status" value="1"/>
</dbReference>
<reference evidence="10" key="1">
    <citation type="journal article" date="2020" name="Stud. Mycol.">
        <title>101 Dothideomycetes genomes: a test case for predicting lifestyles and emergence of pathogens.</title>
        <authorList>
            <person name="Haridas S."/>
            <person name="Albert R."/>
            <person name="Binder M."/>
            <person name="Bloem J."/>
            <person name="Labutti K."/>
            <person name="Salamov A."/>
            <person name="Andreopoulos B."/>
            <person name="Baker S."/>
            <person name="Barry K."/>
            <person name="Bills G."/>
            <person name="Bluhm B."/>
            <person name="Cannon C."/>
            <person name="Castanera R."/>
            <person name="Culley D."/>
            <person name="Daum C."/>
            <person name="Ezra D."/>
            <person name="Gonzalez J."/>
            <person name="Henrissat B."/>
            <person name="Kuo A."/>
            <person name="Liang C."/>
            <person name="Lipzen A."/>
            <person name="Lutzoni F."/>
            <person name="Magnuson J."/>
            <person name="Mondo S."/>
            <person name="Nolan M."/>
            <person name="Ohm R."/>
            <person name="Pangilinan J."/>
            <person name="Park H.-J."/>
            <person name="Ramirez L."/>
            <person name="Alfaro M."/>
            <person name="Sun H."/>
            <person name="Tritt A."/>
            <person name="Yoshinaga Y."/>
            <person name="Zwiers L.-H."/>
            <person name="Turgeon B."/>
            <person name="Goodwin S."/>
            <person name="Spatafora J."/>
            <person name="Crous P."/>
            <person name="Grigoriev I."/>
        </authorList>
    </citation>
    <scope>NUCLEOTIDE SEQUENCE</scope>
    <source>
        <strain evidence="10">CBS 115976</strain>
    </source>
</reference>
<dbReference type="GO" id="GO:0046655">
    <property type="term" value="P:folic acid metabolic process"/>
    <property type="evidence" value="ECO:0007669"/>
    <property type="project" value="TreeGrafter"/>
</dbReference>
<dbReference type="GO" id="GO:0046654">
    <property type="term" value="P:tetrahydrofolate biosynthetic process"/>
    <property type="evidence" value="ECO:0007669"/>
    <property type="project" value="UniProtKB-UniPathway"/>
</dbReference>
<dbReference type="GO" id="GO:0046452">
    <property type="term" value="P:dihydrofolate metabolic process"/>
    <property type="evidence" value="ECO:0007669"/>
    <property type="project" value="TreeGrafter"/>
</dbReference>
<evidence type="ECO:0000256" key="6">
    <source>
        <dbReference type="ARBA" id="ARBA00023002"/>
    </source>
</evidence>
<evidence type="ECO:0000256" key="2">
    <source>
        <dbReference type="ARBA" id="ARBA00012856"/>
    </source>
</evidence>
<comment type="pathway">
    <text evidence="1">Cofactor biosynthesis; tetrahydrofolate biosynthesis; 5,6,7,8-tetrahydrofolate from 7,8-dihydrofolate: step 1/1.</text>
</comment>
<dbReference type="GO" id="GO:0050661">
    <property type="term" value="F:NADP binding"/>
    <property type="evidence" value="ECO:0007669"/>
    <property type="project" value="InterPro"/>
</dbReference>
<comment type="similarity">
    <text evidence="7">Belongs to the dihydrofolate reductase family.</text>
</comment>
<dbReference type="PRINTS" id="PR00070">
    <property type="entry name" value="DHFR"/>
</dbReference>
<dbReference type="PANTHER" id="PTHR48069">
    <property type="entry name" value="DIHYDROFOLATE REDUCTASE"/>
    <property type="match status" value="1"/>
</dbReference>
<dbReference type="GO" id="GO:0004146">
    <property type="term" value="F:dihydrofolate reductase activity"/>
    <property type="evidence" value="ECO:0007669"/>
    <property type="project" value="UniProtKB-EC"/>
</dbReference>
<dbReference type="PANTHER" id="PTHR48069:SF3">
    <property type="entry name" value="DIHYDROFOLATE REDUCTASE"/>
    <property type="match status" value="1"/>
</dbReference>
<dbReference type="InterPro" id="IPR012259">
    <property type="entry name" value="DHFR"/>
</dbReference>
<feature type="region of interest" description="Disordered" evidence="8">
    <location>
        <begin position="40"/>
        <end position="60"/>
    </location>
</feature>
<evidence type="ECO:0000313" key="10">
    <source>
        <dbReference type="EMBL" id="KAF2674297.1"/>
    </source>
</evidence>
<organism evidence="10 11">
    <name type="scientific">Microthyrium microscopicum</name>
    <dbReference type="NCBI Taxonomy" id="703497"/>
    <lineage>
        <taxon>Eukaryota</taxon>
        <taxon>Fungi</taxon>
        <taxon>Dikarya</taxon>
        <taxon>Ascomycota</taxon>
        <taxon>Pezizomycotina</taxon>
        <taxon>Dothideomycetes</taxon>
        <taxon>Dothideomycetes incertae sedis</taxon>
        <taxon>Microthyriales</taxon>
        <taxon>Microthyriaceae</taxon>
        <taxon>Microthyrium</taxon>
    </lineage>
</organism>
<dbReference type="UniPathway" id="UPA00077">
    <property type="reaction ID" value="UER00158"/>
</dbReference>
<gene>
    <name evidence="10" type="ORF">BT63DRAFT_419594</name>
</gene>
<evidence type="ECO:0000256" key="3">
    <source>
        <dbReference type="ARBA" id="ARBA00018886"/>
    </source>
</evidence>
<feature type="domain" description="DHFR" evidence="9">
    <location>
        <begin position="5"/>
        <end position="202"/>
    </location>
</feature>
<proteinExistence type="inferred from homology"/>
<name>A0A6A6USB3_9PEZI</name>
<evidence type="ECO:0000256" key="7">
    <source>
        <dbReference type="RuleBase" id="RU004474"/>
    </source>
</evidence>
<dbReference type="EC" id="1.5.1.3" evidence="2"/>
<evidence type="ECO:0000313" key="11">
    <source>
        <dbReference type="Proteomes" id="UP000799302"/>
    </source>
</evidence>
<feature type="compositionally biased region" description="Low complexity" evidence="8">
    <location>
        <begin position="48"/>
        <end position="59"/>
    </location>
</feature>
<dbReference type="EMBL" id="MU004230">
    <property type="protein sequence ID" value="KAF2674297.1"/>
    <property type="molecule type" value="Genomic_DNA"/>
</dbReference>
<dbReference type="InterPro" id="IPR024072">
    <property type="entry name" value="DHFR-like_dom_sf"/>
</dbReference>
<evidence type="ECO:0000256" key="1">
    <source>
        <dbReference type="ARBA" id="ARBA00004903"/>
    </source>
</evidence>
<accession>A0A6A6USB3</accession>
<dbReference type="PROSITE" id="PS00075">
    <property type="entry name" value="DHFR_1"/>
    <property type="match status" value="1"/>
</dbReference>
<evidence type="ECO:0000256" key="5">
    <source>
        <dbReference type="ARBA" id="ARBA00022857"/>
    </source>
</evidence>
<dbReference type="AlphaFoldDB" id="A0A6A6USB3"/>
<dbReference type="Proteomes" id="UP000799302">
    <property type="component" value="Unassembled WGS sequence"/>
</dbReference>
<keyword evidence="11" id="KW-1185">Reference proteome</keyword>
<keyword evidence="6" id="KW-0560">Oxidoreductase</keyword>
<dbReference type="GO" id="GO:0005739">
    <property type="term" value="C:mitochondrion"/>
    <property type="evidence" value="ECO:0007669"/>
    <property type="project" value="TreeGrafter"/>
</dbReference>
<dbReference type="SUPFAM" id="SSF53597">
    <property type="entry name" value="Dihydrofolate reductase-like"/>
    <property type="match status" value="1"/>
</dbReference>
<sequence length="206" mass="22607">MPRLPLTLIVATAPNLGIGLRGALPWRIKAEMAYFARVTTRLPPTPPTSSTSSTSTSPTRNAVIMGRKTWSSIPPRFRPLKDRTNIVLSTTAEAGTHDGATWCANLESALKALQADKETGRAFVIGGVGVYAEALGKAERVLLTRVHGEWECDAFFPVDLDAESSGWRRAGLEETRTWVGEEVPEGSVKEGEVEFEYRMYVRQEEG</sequence>
<dbReference type="CDD" id="cd00209">
    <property type="entry name" value="DHFR"/>
    <property type="match status" value="1"/>
</dbReference>
<evidence type="ECO:0000256" key="8">
    <source>
        <dbReference type="SAM" id="MobiDB-lite"/>
    </source>
</evidence>